<dbReference type="Proteomes" id="UP001201701">
    <property type="component" value="Unassembled WGS sequence"/>
</dbReference>
<dbReference type="Gene3D" id="3.40.50.80">
    <property type="entry name" value="Nucleotide-binding domain of ferredoxin-NADP reductase (FNR) module"/>
    <property type="match status" value="1"/>
</dbReference>
<dbReference type="InterPro" id="IPR039374">
    <property type="entry name" value="SIP_fam"/>
</dbReference>
<dbReference type="InterPro" id="IPR007037">
    <property type="entry name" value="SIP_rossman_dom"/>
</dbReference>
<dbReference type="InterPro" id="IPR017927">
    <property type="entry name" value="FAD-bd_FR_type"/>
</dbReference>
<dbReference type="RefSeq" id="WP_239361580.1">
    <property type="nucleotide sequence ID" value="NZ_JAKREW010000001.1"/>
</dbReference>
<dbReference type="InterPro" id="IPR039261">
    <property type="entry name" value="FNR_nucleotide-bd"/>
</dbReference>
<dbReference type="InterPro" id="IPR014543">
    <property type="entry name" value="UCP028291"/>
</dbReference>
<evidence type="ECO:0000256" key="1">
    <source>
        <dbReference type="ARBA" id="ARBA00035644"/>
    </source>
</evidence>
<dbReference type="EMBL" id="JAKREW010000001">
    <property type="protein sequence ID" value="MCG7503703.1"/>
    <property type="molecule type" value="Genomic_DNA"/>
</dbReference>
<comment type="caution">
    <text evidence="3">The sequence shown here is derived from an EMBL/GenBank/DDBJ whole genome shotgun (WGS) entry which is preliminary data.</text>
</comment>
<dbReference type="SUPFAM" id="SSF63380">
    <property type="entry name" value="Riboflavin synthase domain-like"/>
    <property type="match status" value="1"/>
</dbReference>
<comment type="similarity">
    <text evidence="1">Belongs to the SIP oxidoreductase family.</text>
</comment>
<dbReference type="PANTHER" id="PTHR30157">
    <property type="entry name" value="FERRIC REDUCTASE, NADPH-DEPENDENT"/>
    <property type="match status" value="1"/>
</dbReference>
<proteinExistence type="inferred from homology"/>
<reference evidence="3 4" key="1">
    <citation type="submission" date="2022-02" db="EMBL/GenBank/DDBJ databases">
        <title>Draft genome sequence of Mezorhizobium retamae strain IRAMC:0171 isolated from Retama raetam nodules.</title>
        <authorList>
            <person name="Bengaied R."/>
            <person name="Sbissi I."/>
            <person name="Huber K."/>
            <person name="Ghodbane F."/>
            <person name="Nouioui I."/>
            <person name="Tarhouni M."/>
            <person name="Gtari M."/>
        </authorList>
    </citation>
    <scope>NUCLEOTIDE SEQUENCE [LARGE SCALE GENOMIC DNA]</scope>
    <source>
        <strain evidence="3 4">IRAMC:0171</strain>
    </source>
</reference>
<dbReference type="Pfam" id="PF08021">
    <property type="entry name" value="FAD_binding_9"/>
    <property type="match status" value="1"/>
</dbReference>
<gene>
    <name evidence="3" type="ORF">L4923_01580</name>
</gene>
<dbReference type="PROSITE" id="PS51384">
    <property type="entry name" value="FAD_FR"/>
    <property type="match status" value="1"/>
</dbReference>
<sequence length="358" mass="40048">MTVLNCEARVRLPNLANYLHQIIDRVQSFEARISQHKDRADFRFAFGEARFEMNADLLVLRASSDDRDGLARIKDILATAIEIYARLDEPEIIWTGDLARDTRPAQFREMTVIHVADLTPHMRRIRLAGDDLGRFGKFQGMHVRILFSTQANPDPVWPSLGANGLPVWPSDEKRPTARVYTIRALDLEAGHMDVDFLIHEGESVGSAWAIQARAGQKVGIMGPVGRPVRSADWYVMGADETGLPAVGRLLETLPPQTRGIAFVEIADSAERQRINNATQIELRWLERNGKAPGTDGRLAEQVLSAEWPKEGTAFGWFAAEAEAAKLVRETWRGQMKLDRDQTIAAAYWRRGQAGLMAG</sequence>
<evidence type="ECO:0000313" key="3">
    <source>
        <dbReference type="EMBL" id="MCG7503703.1"/>
    </source>
</evidence>
<accession>A0ABS9Q8G2</accession>
<organism evidence="3 4">
    <name type="scientific">Mesorhizobium retamae</name>
    <dbReference type="NCBI Taxonomy" id="2912854"/>
    <lineage>
        <taxon>Bacteria</taxon>
        <taxon>Pseudomonadati</taxon>
        <taxon>Pseudomonadota</taxon>
        <taxon>Alphaproteobacteria</taxon>
        <taxon>Hyphomicrobiales</taxon>
        <taxon>Phyllobacteriaceae</taxon>
        <taxon>Mesorhizobium</taxon>
    </lineage>
</organism>
<dbReference type="Gene3D" id="3.30.310.50">
    <property type="entry name" value="Alpha-D-phosphohexomutase, C-terminal domain"/>
    <property type="match status" value="1"/>
</dbReference>
<feature type="domain" description="FAD-binding FR-type" evidence="2">
    <location>
        <begin position="105"/>
        <end position="230"/>
    </location>
</feature>
<dbReference type="Pfam" id="PF09981">
    <property type="entry name" value="DUF2218"/>
    <property type="match status" value="1"/>
</dbReference>
<name>A0ABS9Q8G2_9HYPH</name>
<dbReference type="Pfam" id="PF04954">
    <property type="entry name" value="SIP"/>
    <property type="match status" value="1"/>
</dbReference>
<keyword evidence="4" id="KW-1185">Reference proteome</keyword>
<protein>
    <submittedName>
        <fullName evidence="3">Siderophore-interacting protein</fullName>
    </submittedName>
</protein>
<dbReference type="PANTHER" id="PTHR30157:SF0">
    <property type="entry name" value="NADPH-DEPENDENT FERRIC-CHELATE REDUCTASE"/>
    <property type="match status" value="1"/>
</dbReference>
<evidence type="ECO:0000259" key="2">
    <source>
        <dbReference type="PROSITE" id="PS51384"/>
    </source>
</evidence>
<dbReference type="InterPro" id="IPR013113">
    <property type="entry name" value="SIP_FAD-bd"/>
</dbReference>
<evidence type="ECO:0000313" key="4">
    <source>
        <dbReference type="Proteomes" id="UP001201701"/>
    </source>
</evidence>
<dbReference type="CDD" id="cd06193">
    <property type="entry name" value="siderophore_interacting"/>
    <property type="match status" value="1"/>
</dbReference>
<dbReference type="Gene3D" id="2.40.30.10">
    <property type="entry name" value="Translation factors"/>
    <property type="match status" value="1"/>
</dbReference>
<dbReference type="InterPro" id="IPR017938">
    <property type="entry name" value="Riboflavin_synthase-like_b-brl"/>
</dbReference>